<proteinExistence type="inferred from homology"/>
<comment type="caution">
    <text evidence="3">The sequence shown here is derived from an EMBL/GenBank/DDBJ whole genome shotgun (WGS) entry which is preliminary data.</text>
</comment>
<gene>
    <name evidence="3" type="ORF">MNOR_LOCUS19528</name>
</gene>
<dbReference type="InterPro" id="IPR000008">
    <property type="entry name" value="C2_dom"/>
</dbReference>
<name>A0AAV2R5Q3_MEGNR</name>
<dbReference type="Proteomes" id="UP001497623">
    <property type="component" value="Unassembled WGS sequence"/>
</dbReference>
<dbReference type="PANTHER" id="PTHR10857:SF106">
    <property type="entry name" value="C2 DOMAIN-CONTAINING PROTEIN"/>
    <property type="match status" value="1"/>
</dbReference>
<feature type="domain" description="C2" evidence="2">
    <location>
        <begin position="1"/>
        <end position="258"/>
    </location>
</feature>
<evidence type="ECO:0000256" key="1">
    <source>
        <dbReference type="ARBA" id="ARBA00009048"/>
    </source>
</evidence>
<dbReference type="PANTHER" id="PTHR10857">
    <property type="entry name" value="COPINE"/>
    <property type="match status" value="1"/>
</dbReference>
<dbReference type="InterPro" id="IPR002035">
    <property type="entry name" value="VWF_A"/>
</dbReference>
<dbReference type="GO" id="GO:0005886">
    <property type="term" value="C:plasma membrane"/>
    <property type="evidence" value="ECO:0007669"/>
    <property type="project" value="TreeGrafter"/>
</dbReference>
<comment type="similarity">
    <text evidence="1">Belongs to the copine family.</text>
</comment>
<dbReference type="SMART" id="SM00239">
    <property type="entry name" value="C2"/>
    <property type="match status" value="2"/>
</dbReference>
<dbReference type="InterPro" id="IPR045052">
    <property type="entry name" value="Copine"/>
</dbReference>
<dbReference type="Gene3D" id="3.40.50.410">
    <property type="entry name" value="von Willebrand factor, type A domain"/>
    <property type="match status" value="1"/>
</dbReference>
<evidence type="ECO:0000259" key="2">
    <source>
        <dbReference type="PROSITE" id="PS50004"/>
    </source>
</evidence>
<dbReference type="SUPFAM" id="SSF53300">
    <property type="entry name" value="vWA-like"/>
    <property type="match status" value="1"/>
</dbReference>
<organism evidence="3 4">
    <name type="scientific">Meganyctiphanes norvegica</name>
    <name type="common">Northern krill</name>
    <name type="synonym">Thysanopoda norvegica</name>
    <dbReference type="NCBI Taxonomy" id="48144"/>
    <lineage>
        <taxon>Eukaryota</taxon>
        <taxon>Metazoa</taxon>
        <taxon>Ecdysozoa</taxon>
        <taxon>Arthropoda</taxon>
        <taxon>Crustacea</taxon>
        <taxon>Multicrustacea</taxon>
        <taxon>Malacostraca</taxon>
        <taxon>Eumalacostraca</taxon>
        <taxon>Eucarida</taxon>
        <taxon>Euphausiacea</taxon>
        <taxon>Euphausiidae</taxon>
        <taxon>Meganyctiphanes</taxon>
    </lineage>
</organism>
<dbReference type="SUPFAM" id="SSF49562">
    <property type="entry name" value="C2 domain (Calcium/lipid-binding domain, CaLB)"/>
    <property type="match status" value="2"/>
</dbReference>
<dbReference type="EMBL" id="CAXKWB010014553">
    <property type="protein sequence ID" value="CAL4111007.1"/>
    <property type="molecule type" value="Genomic_DNA"/>
</dbReference>
<dbReference type="PROSITE" id="PS50004">
    <property type="entry name" value="C2"/>
    <property type="match status" value="1"/>
</dbReference>
<dbReference type="InterPro" id="IPR010734">
    <property type="entry name" value="Copine_C"/>
</dbReference>
<dbReference type="GO" id="GO:0005544">
    <property type="term" value="F:calcium-dependent phospholipid binding"/>
    <property type="evidence" value="ECO:0007669"/>
    <property type="project" value="InterPro"/>
</dbReference>
<dbReference type="SMART" id="SM00327">
    <property type="entry name" value="VWA"/>
    <property type="match status" value="1"/>
</dbReference>
<accession>A0AAV2R5Q3</accession>
<sequence length="532" mass="59312">MDSGTPMTRVELSVSAKNLRDRDTIGKSDPVCILYIKGSGQDEFVEVDRTEMIENEHNPQWIKKFQLDYRFEEKQGLSRDHIHINWSFVHVTNAHQTVLVFLPTTLVGIPVRCHEARSGYLSSRLGAALLLPISDVNLIATKLIRCLIITTDELDAGNFYCNAEKLLMFYEDNKTSFDRPELKSEVLKGTLNPVWKPMVMPVRCLEGNKKSENEGNSEEANIKIECYDWDDDGGHDLIGVCYTNLGRLLKGPSDENVYPLINEKKKAKKHSYKNSGQLILKGVNTHKETTFLEYLHQGTQIHFTVAIDFTASNNAEGHSPLHHIQPGVDNHYSHCIKAVGEIIQDYDLDKLFPALGFGAKLPSGDVSHEFFLNGHPDNPYCHGVHGILEAYHNSLSTVKLHGPTNFAPVINHVAGIARSHQGHNDYFVLLIITDGEITDLLETQQALVAASQEPMSVIIVGVGDADFSSMELLDGDEKRVSASGKSAIRDIVQFVEFRKFAKSGGKVCRSSLATAVLKELPSQFLAFMKTKK</sequence>
<dbReference type="Gene3D" id="2.60.40.150">
    <property type="entry name" value="C2 domain"/>
    <property type="match status" value="2"/>
</dbReference>
<dbReference type="InterPro" id="IPR035892">
    <property type="entry name" value="C2_domain_sf"/>
</dbReference>
<dbReference type="CDD" id="cd04048">
    <property type="entry name" value="C2A_Copine"/>
    <property type="match status" value="1"/>
</dbReference>
<evidence type="ECO:0000313" key="4">
    <source>
        <dbReference type="Proteomes" id="UP001497623"/>
    </source>
</evidence>
<dbReference type="Pfam" id="PF00168">
    <property type="entry name" value="C2"/>
    <property type="match status" value="2"/>
</dbReference>
<dbReference type="GO" id="GO:0032991">
    <property type="term" value="C:protein-containing complex"/>
    <property type="evidence" value="ECO:0007669"/>
    <property type="project" value="UniProtKB-ARBA"/>
</dbReference>
<dbReference type="GO" id="GO:0071277">
    <property type="term" value="P:cellular response to calcium ion"/>
    <property type="evidence" value="ECO:0007669"/>
    <property type="project" value="TreeGrafter"/>
</dbReference>
<dbReference type="AlphaFoldDB" id="A0AAV2R5Q3"/>
<protein>
    <recommendedName>
        <fullName evidence="2">C2 domain-containing protein</fullName>
    </recommendedName>
</protein>
<dbReference type="Pfam" id="PF07002">
    <property type="entry name" value="Copine"/>
    <property type="match status" value="1"/>
</dbReference>
<evidence type="ECO:0000313" key="3">
    <source>
        <dbReference type="EMBL" id="CAL4111007.1"/>
    </source>
</evidence>
<keyword evidence="4" id="KW-1185">Reference proteome</keyword>
<reference evidence="3 4" key="1">
    <citation type="submission" date="2024-05" db="EMBL/GenBank/DDBJ databases">
        <authorList>
            <person name="Wallberg A."/>
        </authorList>
    </citation>
    <scope>NUCLEOTIDE SEQUENCE [LARGE SCALE GENOMIC DNA]</scope>
</reference>
<dbReference type="InterPro" id="IPR036465">
    <property type="entry name" value="vWFA_dom_sf"/>
</dbReference>